<protein>
    <submittedName>
        <fullName evidence="2">Uncharacterized protein</fullName>
    </submittedName>
</protein>
<evidence type="ECO:0000313" key="3">
    <source>
        <dbReference type="Proteomes" id="UP000321787"/>
    </source>
</evidence>
<reference evidence="2 3" key="1">
    <citation type="submission" date="2019-07" db="EMBL/GenBank/DDBJ databases">
        <title>Whole genome shotgun sequence of Aliivibrio fischeri NBRC 101058.</title>
        <authorList>
            <person name="Hosoyama A."/>
            <person name="Uohara A."/>
            <person name="Ohji S."/>
            <person name="Ichikawa N."/>
        </authorList>
    </citation>
    <scope>NUCLEOTIDE SEQUENCE [LARGE SCALE GENOMIC DNA]</scope>
    <source>
        <strain evidence="2 3">NBRC 101058</strain>
    </source>
</reference>
<evidence type="ECO:0000313" key="2">
    <source>
        <dbReference type="EMBL" id="GEK14709.1"/>
    </source>
</evidence>
<keyword evidence="1" id="KW-0472">Membrane</keyword>
<gene>
    <name evidence="2" type="ORF">AFI02nite_27450</name>
</gene>
<name>A0A510UJM0_ALIFS</name>
<organism evidence="2 3">
    <name type="scientific">Aliivibrio fischeri</name>
    <name type="common">Vibrio fischeri</name>
    <dbReference type="NCBI Taxonomy" id="668"/>
    <lineage>
        <taxon>Bacteria</taxon>
        <taxon>Pseudomonadati</taxon>
        <taxon>Pseudomonadota</taxon>
        <taxon>Gammaproteobacteria</taxon>
        <taxon>Vibrionales</taxon>
        <taxon>Vibrionaceae</taxon>
        <taxon>Aliivibrio</taxon>
    </lineage>
</organism>
<comment type="caution">
    <text evidence="2">The sequence shown here is derived from an EMBL/GenBank/DDBJ whole genome shotgun (WGS) entry which is preliminary data.</text>
</comment>
<accession>A0A510UJM0</accession>
<feature type="transmembrane region" description="Helical" evidence="1">
    <location>
        <begin position="29"/>
        <end position="50"/>
    </location>
</feature>
<dbReference type="EMBL" id="BJTZ01000019">
    <property type="protein sequence ID" value="GEK14709.1"/>
    <property type="molecule type" value="Genomic_DNA"/>
</dbReference>
<proteinExistence type="predicted"/>
<feature type="transmembrane region" description="Helical" evidence="1">
    <location>
        <begin position="56"/>
        <end position="73"/>
    </location>
</feature>
<keyword evidence="1" id="KW-1133">Transmembrane helix</keyword>
<dbReference type="RefSeq" id="WP_135353384.1">
    <property type="nucleotide sequence ID" value="NZ_BJTZ01000019.1"/>
</dbReference>
<sequence>MADIFVWLGVVVFLVGGALLVLEAFSQSIVWGMLCIIFNPIAIVFCSMHWKDAKYPFAIQSIGLVITLLSLSLQSNY</sequence>
<dbReference type="Proteomes" id="UP000321787">
    <property type="component" value="Unassembled WGS sequence"/>
</dbReference>
<dbReference type="AlphaFoldDB" id="A0A510UJM0"/>
<evidence type="ECO:0000256" key="1">
    <source>
        <dbReference type="SAM" id="Phobius"/>
    </source>
</evidence>
<keyword evidence="1" id="KW-0812">Transmembrane</keyword>
<feature type="transmembrane region" description="Helical" evidence="1">
    <location>
        <begin position="6"/>
        <end position="22"/>
    </location>
</feature>